<protein>
    <submittedName>
        <fullName evidence="3">SidA/IucD/PvdA family monooxygenase</fullName>
    </submittedName>
</protein>
<dbReference type="Proteomes" id="UP000326780">
    <property type="component" value="Chromosome"/>
</dbReference>
<dbReference type="EMBL" id="CP045644">
    <property type="protein sequence ID" value="QFZ82130.1"/>
    <property type="molecule type" value="Genomic_DNA"/>
</dbReference>
<dbReference type="InterPro" id="IPR036188">
    <property type="entry name" value="FAD/NAD-bd_sf"/>
</dbReference>
<dbReference type="PANTHER" id="PTHR43539:SF91">
    <property type="entry name" value="FAD-DEPENDENT URATE HYDROXYLASE"/>
    <property type="match status" value="1"/>
</dbReference>
<dbReference type="Gene3D" id="3.50.50.60">
    <property type="entry name" value="FAD/NAD(P)-binding domain"/>
    <property type="match status" value="1"/>
</dbReference>
<name>A0A5Q0LXG9_VARPD</name>
<feature type="domain" description="FAD/NAD(P)-binding" evidence="2">
    <location>
        <begin position="54"/>
        <end position="270"/>
    </location>
</feature>
<accession>A0A5Q0LXG9</accession>
<evidence type="ECO:0000313" key="4">
    <source>
        <dbReference type="Proteomes" id="UP000326780"/>
    </source>
</evidence>
<dbReference type="InterPro" id="IPR050982">
    <property type="entry name" value="Auxin_biosynth/cation_transpt"/>
</dbReference>
<dbReference type="GO" id="GO:0004497">
    <property type="term" value="F:monooxygenase activity"/>
    <property type="evidence" value="ECO:0007669"/>
    <property type="project" value="UniProtKB-KW"/>
</dbReference>
<dbReference type="RefSeq" id="WP_153281012.1">
    <property type="nucleotide sequence ID" value="NZ_CP045644.1"/>
</dbReference>
<dbReference type="InterPro" id="IPR023753">
    <property type="entry name" value="FAD/NAD-binding_dom"/>
</dbReference>
<dbReference type="PRINTS" id="PR00368">
    <property type="entry name" value="FADPNR"/>
</dbReference>
<reference evidence="3 4" key="1">
    <citation type="submission" date="2019-10" db="EMBL/GenBank/DDBJ databases">
        <title>Complete genome sequence of Variovorax paradoxus 5C-2.</title>
        <authorList>
            <person name="Gogoleva N.E."/>
            <person name="Balkin A.S."/>
        </authorList>
    </citation>
    <scope>NUCLEOTIDE SEQUENCE [LARGE SCALE GENOMIC DNA]</scope>
    <source>
        <strain evidence="3 4">5C-2</strain>
    </source>
</reference>
<keyword evidence="3" id="KW-0503">Monooxygenase</keyword>
<sequence length="494" mass="53340">MTTDDPAFSPSAPSARPIGLAALERRLAQDLDYLGWPARAWVPPRQIAGEPVLDVAIIGGGQAGLAAAGALAQQGIRAVIFDRAPAGREGPWATTARMETLRSPKELTGPALGLPSLTFRAWFEAQFGTEAWAAMDKIPRLQWMDYLVWYRRVMGVDVRNDTAVTGLQPLPDTSAVRLDLRTPDGERRVLARRVVLATGRDGLGGPAVPAFVDGLPRARWAHSSDEMDYGRLKGLRVGVVGAGSSAMDSAATALEAGAHSVELLIRRPDLPRVNKGKGAGVPGLTQGHYDLPDELKWRIRHYINVLNVPPPHGSTLRVSRHANAFFNFGCPVLAVAPQGEALRVTTPKGDFAFDFLIVSTGFQVDWAARPEFAGIAAHIRTWKDRFTPAPGDEDRELTDSPDLGPAFEFQENAPGACPGLDRIHCFCYPAALSHGTVSGDIPAISDGARRLASGLASLFYREDAAHHWANLQAYSEPELFGDEWTPAPPPQERA</sequence>
<dbReference type="GO" id="GO:0050660">
    <property type="term" value="F:flavin adenine dinucleotide binding"/>
    <property type="evidence" value="ECO:0007669"/>
    <property type="project" value="TreeGrafter"/>
</dbReference>
<dbReference type="AlphaFoldDB" id="A0A5Q0LXG9"/>
<evidence type="ECO:0000256" key="1">
    <source>
        <dbReference type="ARBA" id="ARBA00023002"/>
    </source>
</evidence>
<keyword evidence="1" id="KW-0560">Oxidoreductase</keyword>
<dbReference type="Pfam" id="PF07992">
    <property type="entry name" value="Pyr_redox_2"/>
    <property type="match status" value="1"/>
</dbReference>
<proteinExistence type="predicted"/>
<evidence type="ECO:0000313" key="3">
    <source>
        <dbReference type="EMBL" id="QFZ82130.1"/>
    </source>
</evidence>
<organism evidence="3 4">
    <name type="scientific">Variovorax paradoxus</name>
    <dbReference type="NCBI Taxonomy" id="34073"/>
    <lineage>
        <taxon>Bacteria</taxon>
        <taxon>Pseudomonadati</taxon>
        <taxon>Pseudomonadota</taxon>
        <taxon>Betaproteobacteria</taxon>
        <taxon>Burkholderiales</taxon>
        <taxon>Comamonadaceae</taxon>
        <taxon>Variovorax</taxon>
    </lineage>
</organism>
<dbReference type="PANTHER" id="PTHR43539">
    <property type="entry name" value="FLAVIN-BINDING MONOOXYGENASE-LIKE PROTEIN (AFU_ORTHOLOGUE AFUA_4G09220)"/>
    <property type="match status" value="1"/>
</dbReference>
<gene>
    <name evidence="3" type="ORF">GFK26_04835</name>
</gene>
<evidence type="ECO:0000259" key="2">
    <source>
        <dbReference type="Pfam" id="PF07992"/>
    </source>
</evidence>
<dbReference type="SUPFAM" id="SSF51905">
    <property type="entry name" value="FAD/NAD(P)-binding domain"/>
    <property type="match status" value="2"/>
</dbReference>
<dbReference type="PRINTS" id="PR00411">
    <property type="entry name" value="PNDRDTASEI"/>
</dbReference>